<dbReference type="CDD" id="cd19095">
    <property type="entry name" value="AKR_PA4992-like"/>
    <property type="match status" value="1"/>
</dbReference>
<dbReference type="PRINTS" id="PR00069">
    <property type="entry name" value="ALDKETRDTASE"/>
</dbReference>
<dbReference type="eggNOG" id="COG0667">
    <property type="taxonomic scope" value="Bacteria"/>
</dbReference>
<reference evidence="2 3" key="1">
    <citation type="journal article" date="2014" name="Genome Announc.">
        <title>Draft Genome Sequence of Paenibacillus pini JCM 16418T, Isolated from the Rhizosphere of Pine Tree.</title>
        <authorList>
            <person name="Yuki M."/>
            <person name="Oshima K."/>
            <person name="Suda W."/>
            <person name="Oshida Y."/>
            <person name="Kitamura K."/>
            <person name="Iida Y."/>
            <person name="Hattori M."/>
            <person name="Ohkuma M."/>
        </authorList>
    </citation>
    <scope>NUCLEOTIDE SEQUENCE [LARGE SCALE GENOMIC DNA]</scope>
    <source>
        <strain evidence="2 3">JCM 16418</strain>
    </source>
</reference>
<proteinExistence type="predicted"/>
<dbReference type="SUPFAM" id="SSF51430">
    <property type="entry name" value="NAD(P)-linked oxidoreductase"/>
    <property type="match status" value="1"/>
</dbReference>
<keyword evidence="3" id="KW-1185">Reference proteome</keyword>
<dbReference type="InterPro" id="IPR023210">
    <property type="entry name" value="NADP_OxRdtase_dom"/>
</dbReference>
<dbReference type="PANTHER" id="PTHR43312">
    <property type="entry name" value="D-THREO-ALDOSE 1-DEHYDROGENASE"/>
    <property type="match status" value="1"/>
</dbReference>
<dbReference type="AlphaFoldDB" id="W7Y923"/>
<dbReference type="GO" id="GO:0016491">
    <property type="term" value="F:oxidoreductase activity"/>
    <property type="evidence" value="ECO:0007669"/>
    <property type="project" value="InterPro"/>
</dbReference>
<dbReference type="PANTHER" id="PTHR43312:SF1">
    <property type="entry name" value="NADP-DEPENDENT OXIDOREDUCTASE DOMAIN-CONTAINING PROTEIN"/>
    <property type="match status" value="1"/>
</dbReference>
<dbReference type="InterPro" id="IPR020471">
    <property type="entry name" value="AKR"/>
</dbReference>
<protein>
    <submittedName>
        <fullName evidence="2">Reductase</fullName>
    </submittedName>
</protein>
<name>W7Y923_9BACL</name>
<dbReference type="InterPro" id="IPR053135">
    <property type="entry name" value="AKR2_Oxidoreductase"/>
</dbReference>
<dbReference type="Pfam" id="PF00248">
    <property type="entry name" value="Aldo_ket_red"/>
    <property type="match status" value="1"/>
</dbReference>
<dbReference type="EMBL" id="BAVZ01000003">
    <property type="protein sequence ID" value="GAF07480.1"/>
    <property type="molecule type" value="Genomic_DNA"/>
</dbReference>
<dbReference type="Gene3D" id="3.20.20.100">
    <property type="entry name" value="NADP-dependent oxidoreductase domain"/>
    <property type="match status" value="1"/>
</dbReference>
<dbReference type="STRING" id="1236976.JCM16418_1497"/>
<dbReference type="InterPro" id="IPR036812">
    <property type="entry name" value="NAD(P)_OxRdtase_dom_sf"/>
</dbReference>
<sequence length="295" mass="33042">MEKRMFGNTGMDVSILGFGGAEIGRDQDVKQVEKLLHSALDAGLNLIDTAECYGESEELIGKALPGRRDDYFLFTKCGHTAGLEGQDWDPAMLEKSIERSLKRLNVDYVDVIHLHTCTEEVLRQGDAIEVLQRAKQQGKTRYIGYSGDSIEALYAVQTGMFDSLMTSLNIADQESIDLTLPEAKKRGMGVVIKRPIANVAWTFDTLPETSYPYEYWKRLLELDYDFLKSPQAIEIALQFALSTPGVDSAIVGTNKPGRWAQNAELLQQGALAKDVYKEIRARWREVAGDDWVGKR</sequence>
<organism evidence="2 3">
    <name type="scientific">Paenibacillus pini JCM 16418</name>
    <dbReference type="NCBI Taxonomy" id="1236976"/>
    <lineage>
        <taxon>Bacteria</taxon>
        <taxon>Bacillati</taxon>
        <taxon>Bacillota</taxon>
        <taxon>Bacilli</taxon>
        <taxon>Bacillales</taxon>
        <taxon>Paenibacillaceae</taxon>
        <taxon>Paenibacillus</taxon>
    </lineage>
</organism>
<accession>W7Y923</accession>
<feature type="domain" description="NADP-dependent oxidoreductase" evidence="1">
    <location>
        <begin position="16"/>
        <end position="281"/>
    </location>
</feature>
<evidence type="ECO:0000313" key="3">
    <source>
        <dbReference type="Proteomes" id="UP000019364"/>
    </source>
</evidence>
<comment type="caution">
    <text evidence="2">The sequence shown here is derived from an EMBL/GenBank/DDBJ whole genome shotgun (WGS) entry which is preliminary data.</text>
</comment>
<gene>
    <name evidence="2" type="ORF">JCM16418_1497</name>
</gene>
<evidence type="ECO:0000259" key="1">
    <source>
        <dbReference type="Pfam" id="PF00248"/>
    </source>
</evidence>
<evidence type="ECO:0000313" key="2">
    <source>
        <dbReference type="EMBL" id="GAF07480.1"/>
    </source>
</evidence>
<dbReference type="RefSeq" id="WP_036647088.1">
    <property type="nucleotide sequence ID" value="NZ_BAVZ01000003.1"/>
</dbReference>
<dbReference type="OrthoDB" id="9773828at2"/>
<dbReference type="Proteomes" id="UP000019364">
    <property type="component" value="Unassembled WGS sequence"/>
</dbReference>